<gene>
    <name evidence="1" type="ORF">X841_00550</name>
</gene>
<dbReference type="PATRIC" id="fig|1433289.7.peg.82"/>
<comment type="caution">
    <text evidence="1">The sequence shown here is derived from an EMBL/GenBank/DDBJ whole genome shotgun (WGS) entry which is preliminary data.</text>
</comment>
<name>A0A0E2Q3Q2_STRTR</name>
<dbReference type="AlphaFoldDB" id="A0A0E2Q3Q2"/>
<dbReference type="Proteomes" id="UP000024559">
    <property type="component" value="Chromosome"/>
</dbReference>
<protein>
    <submittedName>
        <fullName evidence="1">Uncharacterized protein</fullName>
    </submittedName>
</protein>
<evidence type="ECO:0000313" key="2">
    <source>
        <dbReference type="Proteomes" id="UP000024559"/>
    </source>
</evidence>
<dbReference type="RefSeq" id="WP_002948458.1">
    <property type="nucleotide sequence ID" value="NZ_CM002372.1"/>
</dbReference>
<proteinExistence type="predicted"/>
<reference evidence="2" key="1">
    <citation type="submission" date="2013-12" db="EMBL/GenBank/DDBJ databases">
        <title>Genome sequences of Streptococcus thermophilus strains MTH17CL396 and M17PTZA496 isolated from Fontina cheese in Valle d'Aosta region (Italy).</title>
        <authorList>
            <person name="Treu L."/>
            <person name="Giacomini A."/>
            <person name="Corich V."/>
            <person name="Vendramin V."/>
            <person name="Bovo B."/>
        </authorList>
    </citation>
    <scope>NUCLEOTIDE SEQUENCE [LARGE SCALE GENOMIC DNA]</scope>
    <source>
        <strain evidence="2">M17PTZA496</strain>
    </source>
</reference>
<dbReference type="EMBL" id="AZJT01000005">
    <property type="protein sequence ID" value="ETW91851.1"/>
    <property type="molecule type" value="Genomic_DNA"/>
</dbReference>
<dbReference type="HOGENOM" id="CLU_215015_0_0_9"/>
<sequence>MNEIAKEKVFYTTFVVLILSSFMLQTGKADEVQVKSDEAKIDYVNSEASAP</sequence>
<evidence type="ECO:0000313" key="1">
    <source>
        <dbReference type="EMBL" id="ETW91851.1"/>
    </source>
</evidence>
<dbReference type="GeneID" id="66898016"/>
<organism evidence="1 2">
    <name type="scientific">Streptococcus thermophilus M17PTZA496</name>
    <dbReference type="NCBI Taxonomy" id="1433289"/>
    <lineage>
        <taxon>Bacteria</taxon>
        <taxon>Bacillati</taxon>
        <taxon>Bacillota</taxon>
        <taxon>Bacilli</taxon>
        <taxon>Lactobacillales</taxon>
        <taxon>Streptococcaceae</taxon>
        <taxon>Streptococcus</taxon>
    </lineage>
</organism>
<accession>A0A0E2Q3Q2</accession>